<dbReference type="AlphaFoldDB" id="A6DUA8"/>
<dbReference type="Proteomes" id="UP000004947">
    <property type="component" value="Unassembled WGS sequence"/>
</dbReference>
<protein>
    <submittedName>
        <fullName evidence="2">Uncharacterized protein</fullName>
    </submittedName>
</protein>
<accession>A6DUA8</accession>
<dbReference type="STRING" id="313628.LNTAR_03364"/>
<evidence type="ECO:0000313" key="3">
    <source>
        <dbReference type="Proteomes" id="UP000004947"/>
    </source>
</evidence>
<feature type="region of interest" description="Disordered" evidence="1">
    <location>
        <begin position="38"/>
        <end position="126"/>
    </location>
</feature>
<reference evidence="2 3" key="1">
    <citation type="journal article" date="2010" name="J. Bacteriol.">
        <title>Genome sequence of Lentisphaera araneosa HTCC2155T, the type species of the order Lentisphaerales in the phylum Lentisphaerae.</title>
        <authorList>
            <person name="Thrash J.C."/>
            <person name="Cho J.C."/>
            <person name="Vergin K.L."/>
            <person name="Morris R.M."/>
            <person name="Giovannoni S.J."/>
        </authorList>
    </citation>
    <scope>NUCLEOTIDE SEQUENCE [LARGE SCALE GENOMIC DNA]</scope>
    <source>
        <strain evidence="2 3">HTCC2155</strain>
    </source>
</reference>
<feature type="compositionally biased region" description="Low complexity" evidence="1">
    <location>
        <begin position="86"/>
        <end position="95"/>
    </location>
</feature>
<sequence length="149" mass="16930">MDGIIGLIVFAVISFVYNKLIQKQDAKNGDATDLSEWLEEAEPTPAPPVQKTPNEKMTRPTSVPNSEKIKKKYVQEAIPPPPPVFNTKNTNTKTNYRPIHKESSQNTLHQQLTNTKKKKRSSLNCKDRKTLRQAFILNTVLTKPKSYEP</sequence>
<feature type="compositionally biased region" description="Polar residues" evidence="1">
    <location>
        <begin position="104"/>
        <end position="114"/>
    </location>
</feature>
<evidence type="ECO:0000256" key="1">
    <source>
        <dbReference type="SAM" id="MobiDB-lite"/>
    </source>
</evidence>
<organism evidence="2 3">
    <name type="scientific">Lentisphaera araneosa HTCC2155</name>
    <dbReference type="NCBI Taxonomy" id="313628"/>
    <lineage>
        <taxon>Bacteria</taxon>
        <taxon>Pseudomonadati</taxon>
        <taxon>Lentisphaerota</taxon>
        <taxon>Lentisphaeria</taxon>
        <taxon>Lentisphaerales</taxon>
        <taxon>Lentisphaeraceae</taxon>
        <taxon>Lentisphaera</taxon>
    </lineage>
</organism>
<name>A6DUA8_9BACT</name>
<comment type="caution">
    <text evidence="2">The sequence shown here is derived from an EMBL/GenBank/DDBJ whole genome shotgun (WGS) entry which is preliminary data.</text>
</comment>
<dbReference type="RefSeq" id="WP_007281391.1">
    <property type="nucleotide sequence ID" value="NZ_ABCK01000051.1"/>
</dbReference>
<keyword evidence="3" id="KW-1185">Reference proteome</keyword>
<proteinExistence type="predicted"/>
<evidence type="ECO:0000313" key="2">
    <source>
        <dbReference type="EMBL" id="EDM24771.1"/>
    </source>
</evidence>
<gene>
    <name evidence="2" type="ORF">LNTAR_03364</name>
</gene>
<dbReference type="EMBL" id="ABCK01000051">
    <property type="protein sequence ID" value="EDM24771.1"/>
    <property type="molecule type" value="Genomic_DNA"/>
</dbReference>